<keyword evidence="2" id="KW-1185">Reference proteome</keyword>
<evidence type="ECO:0000313" key="2">
    <source>
        <dbReference type="Proteomes" id="UP000631576"/>
    </source>
</evidence>
<name>A0ABR7GBR4_9FIRM</name>
<comment type="caution">
    <text evidence="1">The sequence shown here is derived from an EMBL/GenBank/DDBJ whole genome shotgun (WGS) entry which is preliminary data.</text>
</comment>
<evidence type="ECO:0000313" key="1">
    <source>
        <dbReference type="EMBL" id="MBC5684879.1"/>
    </source>
</evidence>
<gene>
    <name evidence="1" type="ORF">H8S40_15265</name>
</gene>
<proteinExistence type="predicted"/>
<protein>
    <submittedName>
        <fullName evidence="1">L-2-amino-thiazoline-4-carboxylic acid hydrolase</fullName>
    </submittedName>
</protein>
<dbReference type="RefSeq" id="WP_186865562.1">
    <property type="nucleotide sequence ID" value="NZ_JACOPE010000001.1"/>
</dbReference>
<dbReference type="Pfam" id="PF14196">
    <property type="entry name" value="ATC_hydrolase"/>
    <property type="match status" value="1"/>
</dbReference>
<keyword evidence="1" id="KW-0378">Hydrolase</keyword>
<dbReference type="Proteomes" id="UP000631576">
    <property type="component" value="Unassembled WGS sequence"/>
</dbReference>
<dbReference type="InterPro" id="IPR026002">
    <property type="entry name" value="ATC_hydrolase-like"/>
</dbReference>
<dbReference type="GO" id="GO:0016787">
    <property type="term" value="F:hydrolase activity"/>
    <property type="evidence" value="ECO:0007669"/>
    <property type="project" value="UniProtKB-KW"/>
</dbReference>
<organism evidence="1 2">
    <name type="scientific">Ruminococcus hominis</name>
    <dbReference type="NCBI Taxonomy" id="2763065"/>
    <lineage>
        <taxon>Bacteria</taxon>
        <taxon>Bacillati</taxon>
        <taxon>Bacillota</taxon>
        <taxon>Clostridia</taxon>
        <taxon>Eubacteriales</taxon>
        <taxon>Oscillospiraceae</taxon>
        <taxon>Ruminococcus</taxon>
    </lineage>
</organism>
<accession>A0ABR7GBR4</accession>
<dbReference type="EMBL" id="JACOPE010000001">
    <property type="protein sequence ID" value="MBC5684879.1"/>
    <property type="molecule type" value="Genomic_DNA"/>
</dbReference>
<sequence>MKYSYCEKLMWLAMNGVIFKLLEEKTPDVDCKQWKKKSKERYKQIISELDEIGDMMKNPLRVSLSGGAVWMAVYETAPNKMSEKLFSEMVTATMGAPIIKKAFSGKNPFSLDYQKKKAEKDKIANGMSSSPYNWVTETIPGRDGDEYTTIYRQCGLCGLGRKLGHSELVPYMCQMDYISVDMMGGVLHRTKTLATGGDCCDFYVCKKGSKWDTTEKNR</sequence>
<reference evidence="1 2" key="1">
    <citation type="submission" date="2020-08" db="EMBL/GenBank/DDBJ databases">
        <title>Genome public.</title>
        <authorList>
            <person name="Liu C."/>
            <person name="Sun Q."/>
        </authorList>
    </citation>
    <scope>NUCLEOTIDE SEQUENCE [LARGE SCALE GENOMIC DNA]</scope>
    <source>
        <strain evidence="1 2">NSJ-13</strain>
    </source>
</reference>